<evidence type="ECO:0000256" key="1">
    <source>
        <dbReference type="SAM" id="Coils"/>
    </source>
</evidence>
<gene>
    <name evidence="2" type="ORF">SAMN05444408_111149</name>
</gene>
<dbReference type="STRING" id="1302685.SAMN05444408_111149"/>
<proteinExistence type="predicted"/>
<reference evidence="3" key="1">
    <citation type="submission" date="2016-11" db="EMBL/GenBank/DDBJ databases">
        <authorList>
            <person name="Varghese N."/>
            <person name="Submissions S."/>
        </authorList>
    </citation>
    <scope>NUCLEOTIDE SEQUENCE [LARGE SCALE GENOMIC DNA]</scope>
    <source>
        <strain evidence="3">DSM 26898</strain>
    </source>
</reference>
<keyword evidence="3" id="KW-1185">Reference proteome</keyword>
<dbReference type="EMBL" id="FQVO01000011">
    <property type="protein sequence ID" value="SHF24366.1"/>
    <property type="molecule type" value="Genomic_DNA"/>
</dbReference>
<name>A0A1M5A346_9FLAO</name>
<protein>
    <submittedName>
        <fullName evidence="2">Uncharacterized protein</fullName>
    </submittedName>
</protein>
<feature type="coiled-coil region" evidence="1">
    <location>
        <begin position="91"/>
        <end position="136"/>
    </location>
</feature>
<evidence type="ECO:0000313" key="2">
    <source>
        <dbReference type="EMBL" id="SHF24366.1"/>
    </source>
</evidence>
<organism evidence="2 3">
    <name type="scientific">Chryseobacterium takakiae</name>
    <dbReference type="NCBI Taxonomy" id="1302685"/>
    <lineage>
        <taxon>Bacteria</taxon>
        <taxon>Pseudomonadati</taxon>
        <taxon>Bacteroidota</taxon>
        <taxon>Flavobacteriia</taxon>
        <taxon>Flavobacteriales</taxon>
        <taxon>Weeksellaceae</taxon>
        <taxon>Chryseobacterium group</taxon>
        <taxon>Chryseobacterium</taxon>
    </lineage>
</organism>
<keyword evidence="1" id="KW-0175">Coiled coil</keyword>
<evidence type="ECO:0000313" key="3">
    <source>
        <dbReference type="Proteomes" id="UP000184236"/>
    </source>
</evidence>
<dbReference type="Proteomes" id="UP000184236">
    <property type="component" value="Unassembled WGS sequence"/>
</dbReference>
<dbReference type="AlphaFoldDB" id="A0A1M5A346"/>
<sequence>MLLYNYEIYFINKLFYFCAELTISMKKIHFLIPAVLFSVQSVLAQRIDKETISFQLLKEPVFATNAANRNYTIAVKSPYNITKEDVLRMSKEDHQNQVNTYQANVETAKIEHQERLKDYEAEVKKLQEKFKLESAEYSKLSAVEKIATTNGAPVLTLPSRPVLNIPPMPVYRQPDLRDALIVDNKILASQINVAGFSKGGNDLDLQIEMERTNFQDNQGKTFANQPVRIIGKQNGVVKLDKTYFSDFAEIASVPTNEINLNAHEKAYLQRTMDRTRNIINDHFGYQVINSSVALETVKNKGDYDDLEKAYIYVTTNLKKLQAKSDYAPNKVAMENMQKGIDMWKTALTKVNYSDKKALYNQKIGEYLYFNLIRLNLALGNSKEAEKYLNELQEHLVDIKLSYDANLELKRLEEKIYNN</sequence>
<accession>A0A1M5A346</accession>